<evidence type="ECO:0000313" key="5">
    <source>
        <dbReference type="EMBL" id="MDQ0454406.1"/>
    </source>
</evidence>
<accession>A0ABU0I842</accession>
<evidence type="ECO:0000259" key="4">
    <source>
        <dbReference type="Pfam" id="PF23914"/>
    </source>
</evidence>
<protein>
    <submittedName>
        <fullName evidence="5">Tetratricopeptide (TPR) repeat protein/glutathione synthase/RimK-type ligase-like ATP-grasp enzyme</fullName>
    </submittedName>
</protein>
<dbReference type="SMART" id="SM00028">
    <property type="entry name" value="TPR"/>
    <property type="match status" value="6"/>
</dbReference>
<keyword evidence="6" id="KW-1185">Reference proteome</keyword>
<feature type="repeat" description="TPR" evidence="3">
    <location>
        <begin position="148"/>
        <end position="181"/>
    </location>
</feature>
<feature type="repeat" description="TPR" evidence="3">
    <location>
        <begin position="80"/>
        <end position="113"/>
    </location>
</feature>
<keyword evidence="2 3" id="KW-0802">TPR repeat</keyword>
<dbReference type="Proteomes" id="UP001235269">
    <property type="component" value="Unassembled WGS sequence"/>
</dbReference>
<dbReference type="InterPro" id="IPR019734">
    <property type="entry name" value="TPR_rpt"/>
</dbReference>
<dbReference type="Pfam" id="PF23914">
    <property type="entry name" value="TPR_CcmH_CycH"/>
    <property type="match status" value="1"/>
</dbReference>
<keyword evidence="1" id="KW-0677">Repeat</keyword>
<evidence type="ECO:0000256" key="1">
    <source>
        <dbReference type="ARBA" id="ARBA00022737"/>
    </source>
</evidence>
<proteinExistence type="predicted"/>
<name>A0ABU0I842_9HYPH</name>
<reference evidence="5 6" key="1">
    <citation type="submission" date="2023-07" db="EMBL/GenBank/DDBJ databases">
        <title>Genomic Encyclopedia of Type Strains, Phase IV (KMG-IV): sequencing the most valuable type-strain genomes for metagenomic binning, comparative biology and taxonomic classification.</title>
        <authorList>
            <person name="Goeker M."/>
        </authorList>
    </citation>
    <scope>NUCLEOTIDE SEQUENCE [LARGE SCALE GENOMIC DNA]</scope>
    <source>
        <strain evidence="5 6">DSM 100301</strain>
    </source>
</reference>
<dbReference type="PANTHER" id="PTHR45586:SF1">
    <property type="entry name" value="LIPOPOLYSACCHARIDE ASSEMBLY PROTEIN B"/>
    <property type="match status" value="1"/>
</dbReference>
<comment type="caution">
    <text evidence="5">The sequence shown here is derived from an EMBL/GenBank/DDBJ whole genome shotgun (WGS) entry which is preliminary data.</text>
</comment>
<evidence type="ECO:0000256" key="2">
    <source>
        <dbReference type="ARBA" id="ARBA00022803"/>
    </source>
</evidence>
<sequence>MQPAPKPSPLSLPELMAHLADRIEAGDAAGAIALLSAEPHLVRQHPLASNSFGYLLLQAERPAEAVAWFEAALALKPDYAAALAGLGMAHLGKGDGLRALPCFEKAVKLNPDDASSWYHRGALLADQGQAGLADLSLDQALRLNPDYHLAILKKGHLLEAAGRLNEAVQLAVRALQLAPEDVGCWTLFGDIMQRLGQLDQAINAYDQGLSLAPEDFYCLCNKAQALEKQGAAEDALVLARHALAKRPDNVDALLLTGNLERDHGDADAARRCFLKAGSRGAARQYRALGERQPLKALMLFAPFAGNTPYEDLIEGADYDADLIIALPEAVYDSAALAEDADIVVNLVSDIDLSADVLSSVEVLAESFGKPIVNHPARILGTDRASIATRLQGIAHAVVPMTRRIEAQALTGEGAEAVPLPVILRHAGTHGGELMEYVETAAAVAAFAQQAGDAALYLTDYVDYASQDGYFRKYRWVFVGNRILPYHLAIGDGWKVHHASTRMKDEEWMRQEEHDFLESPERFFTPQAMAALDEIRSRIGLDYFGIDCGLDREGRVVVFEVNASMLVHERNFGFEYKNPYVRRIKQAFAEMLREKAQS</sequence>
<dbReference type="Gene3D" id="1.25.40.10">
    <property type="entry name" value="Tetratricopeptide repeat domain"/>
    <property type="match status" value="3"/>
</dbReference>
<evidence type="ECO:0000256" key="3">
    <source>
        <dbReference type="PROSITE-ProRule" id="PRU00339"/>
    </source>
</evidence>
<dbReference type="PROSITE" id="PS50005">
    <property type="entry name" value="TPR"/>
    <property type="match status" value="4"/>
</dbReference>
<dbReference type="InterPro" id="IPR011990">
    <property type="entry name" value="TPR-like_helical_dom_sf"/>
</dbReference>
<dbReference type="PANTHER" id="PTHR45586">
    <property type="entry name" value="TPR REPEAT-CONTAINING PROTEIN PA4667"/>
    <property type="match status" value="1"/>
</dbReference>
<feature type="repeat" description="TPR" evidence="3">
    <location>
        <begin position="114"/>
        <end position="147"/>
    </location>
</feature>
<dbReference type="SUPFAM" id="SSF48452">
    <property type="entry name" value="TPR-like"/>
    <property type="match status" value="1"/>
</dbReference>
<dbReference type="Pfam" id="PF14559">
    <property type="entry name" value="TPR_19"/>
    <property type="match status" value="1"/>
</dbReference>
<dbReference type="SUPFAM" id="SSF56059">
    <property type="entry name" value="Glutathione synthetase ATP-binding domain-like"/>
    <property type="match status" value="1"/>
</dbReference>
<organism evidence="5 6">
    <name type="scientific">Rhizobium paknamense</name>
    <dbReference type="NCBI Taxonomy" id="1206817"/>
    <lineage>
        <taxon>Bacteria</taxon>
        <taxon>Pseudomonadati</taxon>
        <taxon>Pseudomonadota</taxon>
        <taxon>Alphaproteobacteria</taxon>
        <taxon>Hyphomicrobiales</taxon>
        <taxon>Rhizobiaceae</taxon>
        <taxon>Rhizobium/Agrobacterium group</taxon>
        <taxon>Rhizobium</taxon>
    </lineage>
</organism>
<feature type="repeat" description="TPR" evidence="3">
    <location>
        <begin position="182"/>
        <end position="215"/>
    </location>
</feature>
<feature type="domain" description="Cytochrome c-type biogenesis protein H TPR" evidence="4">
    <location>
        <begin position="169"/>
        <end position="273"/>
    </location>
</feature>
<dbReference type="InterPro" id="IPR056413">
    <property type="entry name" value="TPR_CcmH_CycH"/>
</dbReference>
<evidence type="ECO:0000313" key="6">
    <source>
        <dbReference type="Proteomes" id="UP001235269"/>
    </source>
</evidence>
<dbReference type="EMBL" id="JAUSWH010000002">
    <property type="protein sequence ID" value="MDQ0454406.1"/>
    <property type="molecule type" value="Genomic_DNA"/>
</dbReference>
<gene>
    <name evidence="5" type="ORF">QO005_000733</name>
</gene>
<dbReference type="InterPro" id="IPR051012">
    <property type="entry name" value="CellSynth/LPSAsmb/PSIAsmb"/>
</dbReference>